<protein>
    <submittedName>
        <fullName evidence="2">Uncharacterized protein</fullName>
    </submittedName>
</protein>
<keyword evidence="3" id="KW-1185">Reference proteome</keyword>
<comment type="caution">
    <text evidence="2">The sequence shown here is derived from an EMBL/GenBank/DDBJ whole genome shotgun (WGS) entry which is preliminary data.</text>
</comment>
<sequence length="326" mass="32359">MKATTPSSRRPSTRDRINRRLALFLFATAAPNAASALSLSNFQLVTSSAVPINCLLAYNTQLTGCTLSDFTQLPSAQRLRRDDSNTCSLACQAGIALAQQTIQAVCGGSAASTTTSSSVTSVLGVALSGDLVGLLCGGSEAVSSDGSSTTTLVSLAAAAGTASDETTTEPFVFSTLQGGLPTVGNEGTSTDGVAQAPAAGAATATATPGLESQSFVQNTNTLSGVVATTTAAVSVGNAAPPSPPVMTAPMPLSKSTTSTSSSISSKSTSSSANDRNIIGGGGSPFDEAAANSGAERVGQLVDPWAQPWVMLVAAGAAVAGGVLFRW</sequence>
<evidence type="ECO:0000313" key="2">
    <source>
        <dbReference type="EMBL" id="CAK7233513.1"/>
    </source>
</evidence>
<name>A0ABP0CNF9_9PEZI</name>
<evidence type="ECO:0000313" key="3">
    <source>
        <dbReference type="Proteomes" id="UP001642482"/>
    </source>
</evidence>
<dbReference type="EMBL" id="CAWUHD010000123">
    <property type="protein sequence ID" value="CAK7233513.1"/>
    <property type="molecule type" value="Genomic_DNA"/>
</dbReference>
<evidence type="ECO:0000256" key="1">
    <source>
        <dbReference type="SAM" id="MobiDB-lite"/>
    </source>
</evidence>
<feature type="compositionally biased region" description="Low complexity" evidence="1">
    <location>
        <begin position="247"/>
        <end position="271"/>
    </location>
</feature>
<feature type="region of interest" description="Disordered" evidence="1">
    <location>
        <begin position="238"/>
        <end position="289"/>
    </location>
</feature>
<accession>A0ABP0CNF9</accession>
<reference evidence="2 3" key="1">
    <citation type="submission" date="2024-01" db="EMBL/GenBank/DDBJ databases">
        <authorList>
            <person name="Allen C."/>
            <person name="Tagirdzhanova G."/>
        </authorList>
    </citation>
    <scope>NUCLEOTIDE SEQUENCE [LARGE SCALE GENOMIC DNA]</scope>
</reference>
<gene>
    <name evidence="2" type="ORF">SEUCBS140593_008627</name>
</gene>
<proteinExistence type="predicted"/>
<dbReference type="Proteomes" id="UP001642482">
    <property type="component" value="Unassembled WGS sequence"/>
</dbReference>
<organism evidence="2 3">
    <name type="scientific">Sporothrix eucalyptigena</name>
    <dbReference type="NCBI Taxonomy" id="1812306"/>
    <lineage>
        <taxon>Eukaryota</taxon>
        <taxon>Fungi</taxon>
        <taxon>Dikarya</taxon>
        <taxon>Ascomycota</taxon>
        <taxon>Pezizomycotina</taxon>
        <taxon>Sordariomycetes</taxon>
        <taxon>Sordariomycetidae</taxon>
        <taxon>Ophiostomatales</taxon>
        <taxon>Ophiostomataceae</taxon>
        <taxon>Sporothrix</taxon>
    </lineage>
</organism>